<evidence type="ECO:0000313" key="3">
    <source>
        <dbReference type="Proteomes" id="UP000698800"/>
    </source>
</evidence>
<feature type="compositionally biased region" description="Polar residues" evidence="1">
    <location>
        <begin position="251"/>
        <end position="274"/>
    </location>
</feature>
<dbReference type="AlphaFoldDB" id="A0A9P8KYB9"/>
<protein>
    <submittedName>
        <fullName evidence="2">Uncharacterized protein</fullName>
    </submittedName>
</protein>
<feature type="compositionally biased region" description="Pro residues" evidence="1">
    <location>
        <begin position="101"/>
        <end position="111"/>
    </location>
</feature>
<reference evidence="2" key="1">
    <citation type="submission" date="2021-03" db="EMBL/GenBank/DDBJ databases">
        <title>Comparative genomics and phylogenomic investigation of the class Geoglossomycetes provide insights into ecological specialization and systematics.</title>
        <authorList>
            <person name="Melie T."/>
            <person name="Pirro S."/>
            <person name="Miller A.N."/>
            <person name="Quandt A."/>
        </authorList>
    </citation>
    <scope>NUCLEOTIDE SEQUENCE</scope>
    <source>
        <strain evidence="2">GBOQ0MN5Z8</strain>
    </source>
</reference>
<dbReference type="EMBL" id="JAGHQL010000138">
    <property type="protein sequence ID" value="KAH0537598.1"/>
    <property type="molecule type" value="Genomic_DNA"/>
</dbReference>
<dbReference type="OrthoDB" id="5419672at2759"/>
<organism evidence="2 3">
    <name type="scientific">Glutinoglossum americanum</name>
    <dbReference type="NCBI Taxonomy" id="1670608"/>
    <lineage>
        <taxon>Eukaryota</taxon>
        <taxon>Fungi</taxon>
        <taxon>Dikarya</taxon>
        <taxon>Ascomycota</taxon>
        <taxon>Pezizomycotina</taxon>
        <taxon>Geoglossomycetes</taxon>
        <taxon>Geoglossales</taxon>
        <taxon>Geoglossaceae</taxon>
        <taxon>Glutinoglossum</taxon>
    </lineage>
</organism>
<sequence>MRYSSRKRRIKEANLETSEEGGSIHGATAKGLDEGDFFGTRSRNSAPALPPKQVHEQADTDQIGIARSVSRKVPTSVDPIRRPPNAKTNDLEDNISLSKSPCPPLSSPPRSPQSIPGNDAAQLSYPPTAFEGARVPPKPETPVTHDPSLSPPRFVFTTETPTTGLQQGTRLPAESSVSGTGPHRSSIVNVNECDVQRAVSPVSSPPHDRSVSPVSPSNFPAVPTNSRRDGNFYFPTPSPPPSRGSDDQPLLNPSQKGQGTESPRASVGEWTTGTFRAEQDLHSREGSIAASSVYSTDLTHRNRGERLSLAPVTSRPSSAGADAGLAPPGSQRQSSASLTPSGYSHSHLSSQFGDLYDAYYRQSRQSFQSKMDEADDHNAPAVESGASKNPRNLTLAEYTIVEVPSPLPSPMRPA</sequence>
<dbReference type="Proteomes" id="UP000698800">
    <property type="component" value="Unassembled WGS sequence"/>
</dbReference>
<evidence type="ECO:0000256" key="1">
    <source>
        <dbReference type="SAM" id="MobiDB-lite"/>
    </source>
</evidence>
<comment type="caution">
    <text evidence="2">The sequence shown here is derived from an EMBL/GenBank/DDBJ whole genome shotgun (WGS) entry which is preliminary data.</text>
</comment>
<feature type="compositionally biased region" description="Polar residues" evidence="1">
    <location>
        <begin position="157"/>
        <end position="179"/>
    </location>
</feature>
<proteinExistence type="predicted"/>
<feature type="compositionally biased region" description="Polar residues" evidence="1">
    <location>
        <begin position="330"/>
        <end position="347"/>
    </location>
</feature>
<feature type="region of interest" description="Disordered" evidence="1">
    <location>
        <begin position="367"/>
        <end position="393"/>
    </location>
</feature>
<feature type="region of interest" description="Disordered" evidence="1">
    <location>
        <begin position="1"/>
        <end position="347"/>
    </location>
</feature>
<keyword evidence="3" id="KW-1185">Reference proteome</keyword>
<feature type="compositionally biased region" description="Basic residues" evidence="1">
    <location>
        <begin position="1"/>
        <end position="10"/>
    </location>
</feature>
<gene>
    <name evidence="2" type="ORF">FGG08_005630</name>
</gene>
<evidence type="ECO:0000313" key="2">
    <source>
        <dbReference type="EMBL" id="KAH0537598.1"/>
    </source>
</evidence>
<name>A0A9P8KYB9_9PEZI</name>
<accession>A0A9P8KYB9</accession>